<dbReference type="InterPro" id="IPR011029">
    <property type="entry name" value="DEATH-like_dom_sf"/>
</dbReference>
<comment type="caution">
    <text evidence="2">The sequence shown here is derived from an EMBL/GenBank/DDBJ whole genome shotgun (WGS) entry which is preliminary data.</text>
</comment>
<feature type="domain" description="CARD" evidence="1">
    <location>
        <begin position="16"/>
        <end position="93"/>
    </location>
</feature>
<gene>
    <name evidence="2" type="ORF">HJG59_013163</name>
</gene>
<organism evidence="2 3">
    <name type="scientific">Molossus molossus</name>
    <name type="common">Pallas' mastiff bat</name>
    <name type="synonym">Vespertilio molossus</name>
    <dbReference type="NCBI Taxonomy" id="27622"/>
    <lineage>
        <taxon>Eukaryota</taxon>
        <taxon>Metazoa</taxon>
        <taxon>Chordata</taxon>
        <taxon>Craniata</taxon>
        <taxon>Vertebrata</taxon>
        <taxon>Euteleostomi</taxon>
        <taxon>Mammalia</taxon>
        <taxon>Eutheria</taxon>
        <taxon>Laurasiatheria</taxon>
        <taxon>Chiroptera</taxon>
        <taxon>Yangochiroptera</taxon>
        <taxon>Molossidae</taxon>
        <taxon>Molossus</taxon>
    </lineage>
</organism>
<dbReference type="CDD" id="cd08324">
    <property type="entry name" value="CARD_NOD1_CARD4"/>
    <property type="match status" value="1"/>
</dbReference>
<dbReference type="PROSITE" id="PS50209">
    <property type="entry name" value="CARD"/>
    <property type="match status" value="1"/>
</dbReference>
<evidence type="ECO:0000313" key="3">
    <source>
        <dbReference type="Proteomes" id="UP000550707"/>
    </source>
</evidence>
<keyword evidence="3" id="KW-1185">Reference proteome</keyword>
<dbReference type="FunFam" id="1.10.533.10:FF:000047">
    <property type="entry name" value="Nucleotide-binding oligomerization domain-containing protein 1"/>
    <property type="match status" value="1"/>
</dbReference>
<dbReference type="AlphaFoldDB" id="A0A7J8HCX7"/>
<protein>
    <submittedName>
        <fullName evidence="2">Nucleotide binding oligomerization domain containing 1</fullName>
    </submittedName>
</protein>
<dbReference type="GO" id="GO:0042981">
    <property type="term" value="P:regulation of apoptotic process"/>
    <property type="evidence" value="ECO:0007669"/>
    <property type="project" value="InterPro"/>
</dbReference>
<reference evidence="2 3" key="1">
    <citation type="journal article" date="2020" name="Nature">
        <title>Six reference-quality genomes reveal evolution of bat adaptations.</title>
        <authorList>
            <person name="Jebb D."/>
            <person name="Huang Z."/>
            <person name="Pippel M."/>
            <person name="Hughes G.M."/>
            <person name="Lavrichenko K."/>
            <person name="Devanna P."/>
            <person name="Winkler S."/>
            <person name="Jermiin L.S."/>
            <person name="Skirmuntt E.C."/>
            <person name="Katzourakis A."/>
            <person name="Burkitt-Gray L."/>
            <person name="Ray D.A."/>
            <person name="Sullivan K.A.M."/>
            <person name="Roscito J.G."/>
            <person name="Kirilenko B.M."/>
            <person name="Davalos L.M."/>
            <person name="Corthals A.P."/>
            <person name="Power M.L."/>
            <person name="Jones G."/>
            <person name="Ransome R.D."/>
            <person name="Dechmann D.K.N."/>
            <person name="Locatelli A.G."/>
            <person name="Puechmaille S.J."/>
            <person name="Fedrigo O."/>
            <person name="Jarvis E.D."/>
            <person name="Hiller M."/>
            <person name="Vernes S.C."/>
            <person name="Myers E.W."/>
            <person name="Teeling E.C."/>
        </authorList>
    </citation>
    <scope>NUCLEOTIDE SEQUENCE [LARGE SCALE GENOMIC DNA]</scope>
    <source>
        <strain evidence="2">MMolMol1</strain>
        <tissue evidence="2">Muscle</tissue>
    </source>
</reference>
<name>A0A7J8HCX7_MOLMO</name>
<evidence type="ECO:0000313" key="2">
    <source>
        <dbReference type="EMBL" id="KAF6469998.1"/>
    </source>
</evidence>
<dbReference type="Proteomes" id="UP000550707">
    <property type="component" value="Unassembled WGS sequence"/>
</dbReference>
<dbReference type="SUPFAM" id="SSF47986">
    <property type="entry name" value="DEATH domain"/>
    <property type="match status" value="1"/>
</dbReference>
<dbReference type="Pfam" id="PF00619">
    <property type="entry name" value="CARD"/>
    <property type="match status" value="1"/>
</dbReference>
<sequence length="133" mass="14923">METPGHSEMNALPSGLLYSHTQLLKSNRELLVTHIRNTQCLLDNLLQHDYFSAEDVEIVGACPTQPDKVRKILDLVQSKGEEVSEFLLHVLQQLADAYVDLRPWLSEIGFSPSELIQSKAVVNTDPGTSRPWV</sequence>
<dbReference type="EMBL" id="JACASF010000007">
    <property type="protein sequence ID" value="KAF6469998.1"/>
    <property type="molecule type" value="Genomic_DNA"/>
</dbReference>
<dbReference type="InterPro" id="IPR001315">
    <property type="entry name" value="CARD"/>
</dbReference>
<dbReference type="Gene3D" id="1.10.533.10">
    <property type="entry name" value="Death Domain, Fas"/>
    <property type="match status" value="1"/>
</dbReference>
<evidence type="ECO:0000259" key="1">
    <source>
        <dbReference type="PROSITE" id="PS50209"/>
    </source>
</evidence>
<proteinExistence type="predicted"/>
<accession>A0A7J8HCX7</accession>